<evidence type="ECO:0000259" key="6">
    <source>
        <dbReference type="Pfam" id="PF08281"/>
    </source>
</evidence>
<dbReference type="PANTHER" id="PTHR43133:SF46">
    <property type="entry name" value="RNA POLYMERASE SIGMA-70 FACTOR ECF SUBFAMILY"/>
    <property type="match status" value="1"/>
</dbReference>
<comment type="similarity">
    <text evidence="1">Belongs to the sigma-70 factor family. ECF subfamily.</text>
</comment>
<dbReference type="InterPro" id="IPR014284">
    <property type="entry name" value="RNA_pol_sigma-70_dom"/>
</dbReference>
<keyword evidence="8" id="KW-1185">Reference proteome</keyword>
<gene>
    <name evidence="7" type="ORF">FHX64_000782</name>
</gene>
<dbReference type="GO" id="GO:0003677">
    <property type="term" value="F:DNA binding"/>
    <property type="evidence" value="ECO:0007669"/>
    <property type="project" value="InterPro"/>
</dbReference>
<name>A0A7W5H1H2_9PORP</name>
<organism evidence="7 8">
    <name type="scientific">Microbacter margulisiae</name>
    <dbReference type="NCBI Taxonomy" id="1350067"/>
    <lineage>
        <taxon>Bacteria</taxon>
        <taxon>Pseudomonadati</taxon>
        <taxon>Bacteroidota</taxon>
        <taxon>Bacteroidia</taxon>
        <taxon>Bacteroidales</taxon>
        <taxon>Porphyromonadaceae</taxon>
        <taxon>Microbacter</taxon>
    </lineage>
</organism>
<dbReference type="Pfam" id="PF08281">
    <property type="entry name" value="Sigma70_r4_2"/>
    <property type="match status" value="1"/>
</dbReference>
<dbReference type="InterPro" id="IPR039425">
    <property type="entry name" value="RNA_pol_sigma-70-like"/>
</dbReference>
<dbReference type="RefSeq" id="WP_183412490.1">
    <property type="nucleotide sequence ID" value="NZ_JACHYB010000001.1"/>
</dbReference>
<proteinExistence type="inferred from homology"/>
<dbReference type="InterPro" id="IPR013325">
    <property type="entry name" value="RNA_pol_sigma_r2"/>
</dbReference>
<dbReference type="Proteomes" id="UP000544222">
    <property type="component" value="Unassembled WGS sequence"/>
</dbReference>
<keyword evidence="4" id="KW-0804">Transcription</keyword>
<reference evidence="7 8" key="1">
    <citation type="submission" date="2020-08" db="EMBL/GenBank/DDBJ databases">
        <title>Genomic Encyclopedia of Type Strains, Phase IV (KMG-IV): sequencing the most valuable type-strain genomes for metagenomic binning, comparative biology and taxonomic classification.</title>
        <authorList>
            <person name="Goeker M."/>
        </authorList>
    </citation>
    <scope>NUCLEOTIDE SEQUENCE [LARGE SCALE GENOMIC DNA]</scope>
    <source>
        <strain evidence="7 8">DSM 27471</strain>
    </source>
</reference>
<keyword evidence="2" id="KW-0805">Transcription regulation</keyword>
<dbReference type="Gene3D" id="1.10.10.10">
    <property type="entry name" value="Winged helix-like DNA-binding domain superfamily/Winged helix DNA-binding domain"/>
    <property type="match status" value="1"/>
</dbReference>
<dbReference type="Pfam" id="PF04542">
    <property type="entry name" value="Sigma70_r2"/>
    <property type="match status" value="1"/>
</dbReference>
<dbReference type="InterPro" id="IPR013324">
    <property type="entry name" value="RNA_pol_sigma_r3/r4-like"/>
</dbReference>
<dbReference type="CDD" id="cd06171">
    <property type="entry name" value="Sigma70_r4"/>
    <property type="match status" value="1"/>
</dbReference>
<dbReference type="InterPro" id="IPR007627">
    <property type="entry name" value="RNA_pol_sigma70_r2"/>
</dbReference>
<dbReference type="EMBL" id="JACHYB010000001">
    <property type="protein sequence ID" value="MBB3186619.1"/>
    <property type="molecule type" value="Genomic_DNA"/>
</dbReference>
<feature type="domain" description="RNA polymerase sigma-70 region 2" evidence="5">
    <location>
        <begin position="11"/>
        <end position="76"/>
    </location>
</feature>
<dbReference type="SUPFAM" id="SSF88659">
    <property type="entry name" value="Sigma3 and sigma4 domains of RNA polymerase sigma factors"/>
    <property type="match status" value="1"/>
</dbReference>
<dbReference type="Gene3D" id="1.10.1740.10">
    <property type="match status" value="1"/>
</dbReference>
<dbReference type="PANTHER" id="PTHR43133">
    <property type="entry name" value="RNA POLYMERASE ECF-TYPE SIGMA FACTO"/>
    <property type="match status" value="1"/>
</dbReference>
<keyword evidence="3" id="KW-0731">Sigma factor</keyword>
<evidence type="ECO:0000256" key="1">
    <source>
        <dbReference type="ARBA" id="ARBA00010641"/>
    </source>
</evidence>
<sequence>MTQTLNITDIVKSYTTRLRAFIKMRVSSEEDAEDILQDVFYQLVETDRLTKPIEEITSWLFTVTRNRITDWYRKKKPERLPEAVDESELYEEMEAVDAFFTDEDLVCDFEYLSDKMWKRLEKALGELPPKQRLVFEMNELQGIPLSEIAQQTGDPLNTVISRKHYAVQYLRGQMKTVYDEMMDYFD</sequence>
<dbReference type="AlphaFoldDB" id="A0A7W5H1H2"/>
<evidence type="ECO:0000256" key="3">
    <source>
        <dbReference type="ARBA" id="ARBA00023082"/>
    </source>
</evidence>
<dbReference type="GO" id="GO:0006352">
    <property type="term" value="P:DNA-templated transcription initiation"/>
    <property type="evidence" value="ECO:0007669"/>
    <property type="project" value="InterPro"/>
</dbReference>
<feature type="domain" description="RNA polymerase sigma factor 70 region 4 type 2" evidence="6">
    <location>
        <begin position="119"/>
        <end position="164"/>
    </location>
</feature>
<evidence type="ECO:0000259" key="5">
    <source>
        <dbReference type="Pfam" id="PF04542"/>
    </source>
</evidence>
<dbReference type="GO" id="GO:0016987">
    <property type="term" value="F:sigma factor activity"/>
    <property type="evidence" value="ECO:0007669"/>
    <property type="project" value="UniProtKB-KW"/>
</dbReference>
<dbReference type="InterPro" id="IPR036388">
    <property type="entry name" value="WH-like_DNA-bd_sf"/>
</dbReference>
<evidence type="ECO:0000313" key="7">
    <source>
        <dbReference type="EMBL" id="MBB3186619.1"/>
    </source>
</evidence>
<evidence type="ECO:0000313" key="8">
    <source>
        <dbReference type="Proteomes" id="UP000544222"/>
    </source>
</evidence>
<comment type="caution">
    <text evidence="7">The sequence shown here is derived from an EMBL/GenBank/DDBJ whole genome shotgun (WGS) entry which is preliminary data.</text>
</comment>
<protein>
    <submittedName>
        <fullName evidence="7">RNA polymerase sigma factor (Sigma-70 family)</fullName>
    </submittedName>
</protein>
<accession>A0A7W5H1H2</accession>
<dbReference type="InterPro" id="IPR013249">
    <property type="entry name" value="RNA_pol_sigma70_r4_t2"/>
</dbReference>
<evidence type="ECO:0000256" key="4">
    <source>
        <dbReference type="ARBA" id="ARBA00023163"/>
    </source>
</evidence>
<evidence type="ECO:0000256" key="2">
    <source>
        <dbReference type="ARBA" id="ARBA00023015"/>
    </source>
</evidence>
<dbReference type="NCBIfam" id="TIGR02937">
    <property type="entry name" value="sigma70-ECF"/>
    <property type="match status" value="1"/>
</dbReference>
<dbReference type="SUPFAM" id="SSF88946">
    <property type="entry name" value="Sigma2 domain of RNA polymerase sigma factors"/>
    <property type="match status" value="1"/>
</dbReference>